<evidence type="ECO:0000259" key="3">
    <source>
        <dbReference type="Pfam" id="PF04504"/>
    </source>
</evidence>
<feature type="domain" description="Glabrous enhancer-binding protein-like DBD" evidence="3">
    <location>
        <begin position="74"/>
        <end position="167"/>
    </location>
</feature>
<evidence type="ECO:0000313" key="4">
    <source>
        <dbReference type="EMBL" id="JAD74113.1"/>
    </source>
</evidence>
<dbReference type="InterPro" id="IPR007592">
    <property type="entry name" value="GEBP"/>
</dbReference>
<feature type="compositionally biased region" description="Low complexity" evidence="2">
    <location>
        <begin position="42"/>
        <end position="54"/>
    </location>
</feature>
<evidence type="ECO:0000256" key="2">
    <source>
        <dbReference type="SAM" id="MobiDB-lite"/>
    </source>
</evidence>
<dbReference type="InterPro" id="IPR053932">
    <property type="entry name" value="GeBP-like_DBD"/>
</dbReference>
<reference evidence="4" key="2">
    <citation type="journal article" date="2015" name="Data Brief">
        <title>Shoot transcriptome of the giant reed, Arundo donax.</title>
        <authorList>
            <person name="Barrero R.A."/>
            <person name="Guerrero F.D."/>
            <person name="Moolhuijzen P."/>
            <person name="Goolsby J.A."/>
            <person name="Tidwell J."/>
            <person name="Bellgard S.E."/>
            <person name="Bellgard M.I."/>
        </authorList>
    </citation>
    <scope>NUCLEOTIDE SEQUENCE</scope>
    <source>
        <tissue evidence="4">Shoot tissue taken approximately 20 cm above the soil surface</tissue>
    </source>
</reference>
<evidence type="ECO:0000256" key="1">
    <source>
        <dbReference type="ARBA" id="ARBA00010820"/>
    </source>
</evidence>
<organism evidence="4">
    <name type="scientific">Arundo donax</name>
    <name type="common">Giant reed</name>
    <name type="synonym">Donax arundinaceus</name>
    <dbReference type="NCBI Taxonomy" id="35708"/>
    <lineage>
        <taxon>Eukaryota</taxon>
        <taxon>Viridiplantae</taxon>
        <taxon>Streptophyta</taxon>
        <taxon>Embryophyta</taxon>
        <taxon>Tracheophyta</taxon>
        <taxon>Spermatophyta</taxon>
        <taxon>Magnoliopsida</taxon>
        <taxon>Liliopsida</taxon>
        <taxon>Poales</taxon>
        <taxon>Poaceae</taxon>
        <taxon>PACMAD clade</taxon>
        <taxon>Arundinoideae</taxon>
        <taxon>Arundineae</taxon>
        <taxon>Arundo</taxon>
    </lineage>
</organism>
<dbReference type="GO" id="GO:0006355">
    <property type="term" value="P:regulation of DNA-templated transcription"/>
    <property type="evidence" value="ECO:0007669"/>
    <property type="project" value="InterPro"/>
</dbReference>
<protein>
    <recommendedName>
        <fullName evidence="3">Glabrous enhancer-binding protein-like DBD domain-containing protein</fullName>
    </recommendedName>
</protein>
<feature type="region of interest" description="Disordered" evidence="2">
    <location>
        <begin position="42"/>
        <end position="65"/>
    </location>
</feature>
<comment type="similarity">
    <text evidence="1">Belongs to the GeBP family.</text>
</comment>
<dbReference type="Pfam" id="PF04504">
    <property type="entry name" value="GeBP-like_DBD"/>
    <property type="match status" value="1"/>
</dbReference>
<accession>A0A0A9CI62</accession>
<proteinExistence type="inferred from homology"/>
<name>A0A0A9CI62_ARUDO</name>
<dbReference type="PANTHER" id="PTHR31662:SF32">
    <property type="entry name" value="OS09G0101300 PROTEIN"/>
    <property type="match status" value="1"/>
</dbReference>
<dbReference type="EMBL" id="GBRH01223782">
    <property type="protein sequence ID" value="JAD74113.1"/>
    <property type="molecule type" value="Transcribed_RNA"/>
</dbReference>
<sequence>MAPTIPLSLPSCRRRRVTAPITISSSSSGSASEPKVVVILSSSSSPAVVAPSSSVGGGDDDEATSRPKRAACYRCWDVDDELKVLAAIARFRERNLGVLPQISVTFKALGYGSALRRRGVGVNELSQKVYHLKNKFIKTAAMLAADGGGPLRKYRDRELYEISRKVWPDVLEDPAAAQIANAARRRKPTPRGRARVCL</sequence>
<dbReference type="AlphaFoldDB" id="A0A0A9CI62"/>
<dbReference type="PANTHER" id="PTHR31662">
    <property type="entry name" value="BNAANNG10740D PROTEIN-RELATED"/>
    <property type="match status" value="1"/>
</dbReference>
<reference evidence="4" key="1">
    <citation type="submission" date="2014-09" db="EMBL/GenBank/DDBJ databases">
        <authorList>
            <person name="Magalhaes I.L.F."/>
            <person name="Oliveira U."/>
            <person name="Santos F.R."/>
            <person name="Vidigal T.H.D.A."/>
            <person name="Brescovit A.D."/>
            <person name="Santos A.J."/>
        </authorList>
    </citation>
    <scope>NUCLEOTIDE SEQUENCE</scope>
    <source>
        <tissue evidence="4">Shoot tissue taken approximately 20 cm above the soil surface</tissue>
    </source>
</reference>
<dbReference type="GO" id="GO:0005634">
    <property type="term" value="C:nucleus"/>
    <property type="evidence" value="ECO:0007669"/>
    <property type="project" value="TreeGrafter"/>
</dbReference>